<dbReference type="GO" id="GO:0004322">
    <property type="term" value="F:ferroxidase activity"/>
    <property type="evidence" value="ECO:0007669"/>
    <property type="project" value="TreeGrafter"/>
</dbReference>
<dbReference type="PROSITE" id="PS00079">
    <property type="entry name" value="MULTICOPPER_OXIDASE1"/>
    <property type="match status" value="1"/>
</dbReference>
<dbReference type="OrthoDB" id="2247939at2759"/>
<evidence type="ECO:0000256" key="4">
    <source>
        <dbReference type="SAM" id="Phobius"/>
    </source>
</evidence>
<keyword evidence="4" id="KW-0812">Transmembrane</keyword>
<dbReference type="SUPFAM" id="SSF49503">
    <property type="entry name" value="Cupredoxins"/>
    <property type="match status" value="1"/>
</dbReference>
<dbReference type="GO" id="GO:0010106">
    <property type="term" value="P:cellular response to iron ion starvation"/>
    <property type="evidence" value="ECO:0007669"/>
    <property type="project" value="TreeGrafter"/>
</dbReference>
<keyword evidence="2" id="KW-0479">Metal-binding</keyword>
<evidence type="ECO:0000313" key="7">
    <source>
        <dbReference type="Proteomes" id="UP000253551"/>
    </source>
</evidence>
<dbReference type="Gene3D" id="2.60.40.420">
    <property type="entry name" value="Cupredoxins - blue copper proteins"/>
    <property type="match status" value="1"/>
</dbReference>
<dbReference type="InterPro" id="IPR008972">
    <property type="entry name" value="Cupredoxin"/>
</dbReference>
<keyword evidence="3" id="KW-0560">Oxidoreductase</keyword>
<dbReference type="InterPro" id="IPR002355">
    <property type="entry name" value="Cu_oxidase_Cu_BS"/>
</dbReference>
<keyword evidence="4" id="KW-0472">Membrane</keyword>
<feature type="domain" description="Plastocyanin-like" evidence="5">
    <location>
        <begin position="31"/>
        <end position="155"/>
    </location>
</feature>
<dbReference type="GO" id="GO:0033215">
    <property type="term" value="P:reductive iron assimilation"/>
    <property type="evidence" value="ECO:0007669"/>
    <property type="project" value="TreeGrafter"/>
</dbReference>
<feature type="transmembrane region" description="Helical" evidence="4">
    <location>
        <begin position="267"/>
        <end position="286"/>
    </location>
</feature>
<organism evidence="6 7">
    <name type="scientific">Rhizopus stolonifer</name>
    <name type="common">Rhizopus nigricans</name>
    <dbReference type="NCBI Taxonomy" id="4846"/>
    <lineage>
        <taxon>Eukaryota</taxon>
        <taxon>Fungi</taxon>
        <taxon>Fungi incertae sedis</taxon>
        <taxon>Mucoromycota</taxon>
        <taxon>Mucoromycotina</taxon>
        <taxon>Mucoromycetes</taxon>
        <taxon>Mucorales</taxon>
        <taxon>Mucorineae</taxon>
        <taxon>Rhizopodaceae</taxon>
        <taxon>Rhizopus</taxon>
    </lineage>
</organism>
<evidence type="ECO:0000313" key="6">
    <source>
        <dbReference type="EMBL" id="RCH79221.1"/>
    </source>
</evidence>
<dbReference type="AlphaFoldDB" id="A0A367INZ0"/>
<gene>
    <name evidence="6" type="primary">FET3_1</name>
    <name evidence="6" type="ORF">CU098_000066</name>
</gene>
<dbReference type="PROSITE" id="PS00080">
    <property type="entry name" value="MULTICOPPER_OXIDASE2"/>
    <property type="match status" value="1"/>
</dbReference>
<dbReference type="InterPro" id="IPR011706">
    <property type="entry name" value="Cu-oxidase_C"/>
</dbReference>
<proteinExistence type="inferred from homology"/>
<evidence type="ECO:0000256" key="3">
    <source>
        <dbReference type="ARBA" id="ARBA00023002"/>
    </source>
</evidence>
<dbReference type="GO" id="GO:0005507">
    <property type="term" value="F:copper ion binding"/>
    <property type="evidence" value="ECO:0007669"/>
    <property type="project" value="InterPro"/>
</dbReference>
<keyword evidence="7" id="KW-1185">Reference proteome</keyword>
<dbReference type="STRING" id="4846.A0A367INZ0"/>
<name>A0A367INZ0_RHIST</name>
<dbReference type="InterPro" id="IPR045087">
    <property type="entry name" value="Cu-oxidase_fam"/>
</dbReference>
<evidence type="ECO:0000256" key="1">
    <source>
        <dbReference type="ARBA" id="ARBA00010609"/>
    </source>
</evidence>
<feature type="transmembrane region" description="Helical" evidence="4">
    <location>
        <begin position="292"/>
        <end position="312"/>
    </location>
</feature>
<keyword evidence="4" id="KW-1133">Transmembrane helix</keyword>
<dbReference type="EMBL" id="PJQM01006716">
    <property type="protein sequence ID" value="RCH79221.1"/>
    <property type="molecule type" value="Genomic_DNA"/>
</dbReference>
<feature type="non-terminal residue" evidence="6">
    <location>
        <position position="1"/>
    </location>
</feature>
<dbReference type="Proteomes" id="UP000253551">
    <property type="component" value="Unassembled WGS sequence"/>
</dbReference>
<dbReference type="PANTHER" id="PTHR11709">
    <property type="entry name" value="MULTI-COPPER OXIDASE"/>
    <property type="match status" value="1"/>
</dbReference>
<dbReference type="Pfam" id="PF07731">
    <property type="entry name" value="Cu-oxidase_2"/>
    <property type="match status" value="1"/>
</dbReference>
<comment type="similarity">
    <text evidence="1">Belongs to the multicopper oxidase family.</text>
</comment>
<evidence type="ECO:0000259" key="5">
    <source>
        <dbReference type="Pfam" id="PF07731"/>
    </source>
</evidence>
<accession>A0A367INZ0</accession>
<dbReference type="GO" id="GO:0033573">
    <property type="term" value="C:high-affinity iron permease complex"/>
    <property type="evidence" value="ECO:0007669"/>
    <property type="project" value="TreeGrafter"/>
</dbReference>
<dbReference type="PANTHER" id="PTHR11709:SF361">
    <property type="entry name" value="IRON TRANSPORT MULTICOPPER OXIDASE FET3"/>
    <property type="match status" value="1"/>
</dbReference>
<comment type="caution">
    <text evidence="6">The sequence shown here is derived from an EMBL/GenBank/DDBJ whole genome shotgun (WGS) entry which is preliminary data.</text>
</comment>
<sequence length="398" mass="44988">LVPDRRINMTIDFMVNTDGLNHGVMNNIPYLPPLVPSLHTVLSIGDLANNTLVYGPQSQVSIFPLHQVVELVINNLDDVHLHGHVFQVIGRGQGIFDQHSLEEPSNPTCRDTITVPSKGYVVLRFKADNPGVWFFHCHVDWHLPAGLAATFITAPEWIQQHMKMTPALRDLCLASGTPPTGNAAGKEGLDLEGVPDGIRPSAKQGMMLGGLLATFLRWKPPKLILTEEQQVLIQRLSLFMPENTVKRRLDQLDQLVRHHCPSHHIDFYVFIVAILCVVCSAIFTFIARSLHISMWCPLLLLLIPTGLSFWTSKKRSTLGVRMKQFESLVNKTLYDFSSLDQHILWTMERMTMPQQAPFKSARFCLMIQIKHIDDQLPSYQEAMMTQPIRMPEPVALIE</sequence>
<protein>
    <submittedName>
        <fullName evidence="6">Ferroxidase fet3</fullName>
    </submittedName>
</protein>
<reference evidence="6 7" key="1">
    <citation type="journal article" date="2018" name="G3 (Bethesda)">
        <title>Phylogenetic and Phylogenomic Definition of Rhizopus Species.</title>
        <authorList>
            <person name="Gryganskyi A.P."/>
            <person name="Golan J."/>
            <person name="Dolatabadi S."/>
            <person name="Mondo S."/>
            <person name="Robb S."/>
            <person name="Idnurm A."/>
            <person name="Muszewska A."/>
            <person name="Steczkiewicz K."/>
            <person name="Masonjones S."/>
            <person name="Liao H.L."/>
            <person name="Gajdeczka M.T."/>
            <person name="Anike F."/>
            <person name="Vuek A."/>
            <person name="Anishchenko I.M."/>
            <person name="Voigt K."/>
            <person name="de Hoog G.S."/>
            <person name="Smith M.E."/>
            <person name="Heitman J."/>
            <person name="Vilgalys R."/>
            <person name="Stajich J.E."/>
        </authorList>
    </citation>
    <scope>NUCLEOTIDE SEQUENCE [LARGE SCALE GENOMIC DNA]</scope>
    <source>
        <strain evidence="6 7">LSU 92-RS-03</strain>
    </source>
</reference>
<evidence type="ECO:0000256" key="2">
    <source>
        <dbReference type="ARBA" id="ARBA00022723"/>
    </source>
</evidence>
<dbReference type="InterPro" id="IPR033138">
    <property type="entry name" value="Cu_oxidase_CS"/>
</dbReference>